<organism evidence="6 7">
    <name type="scientific">Thermohalobacter berrensis</name>
    <dbReference type="NCBI Taxonomy" id="99594"/>
    <lineage>
        <taxon>Bacteria</taxon>
        <taxon>Bacillati</taxon>
        <taxon>Bacillota</taxon>
        <taxon>Tissierellia</taxon>
        <taxon>Tissierellales</taxon>
        <taxon>Thermohalobacteraceae</taxon>
        <taxon>Thermohalobacter</taxon>
    </lineage>
</organism>
<keyword evidence="7" id="KW-1185">Reference proteome</keyword>
<evidence type="ECO:0000259" key="5">
    <source>
        <dbReference type="PROSITE" id="PS50851"/>
    </source>
</evidence>
<evidence type="ECO:0000256" key="2">
    <source>
        <dbReference type="ARBA" id="ARBA00021483"/>
    </source>
</evidence>
<dbReference type="SUPFAM" id="SSF50341">
    <property type="entry name" value="CheW-like"/>
    <property type="match status" value="1"/>
</dbReference>
<dbReference type="InterPro" id="IPR039315">
    <property type="entry name" value="CheW"/>
</dbReference>
<dbReference type="Proteomes" id="UP000284177">
    <property type="component" value="Unassembled WGS sequence"/>
</dbReference>
<dbReference type="InterPro" id="IPR002545">
    <property type="entry name" value="CheW-lke_dom"/>
</dbReference>
<proteinExistence type="predicted"/>
<dbReference type="RefSeq" id="WP_120166369.1">
    <property type="nucleotide sequence ID" value="NZ_MCIB01000001.1"/>
</dbReference>
<sequence length="150" mass="16939">MSNINSAQYVLFKLNDEYYGIDISKVKTIEKIQNFTRVPNAPNYVKGVINLRGEVVPVIDLRKRFNLPNKNDYSNSRIIIVTVNDIDVGLIVDSSSEVLQLTAENLDNPPHVEGNVTEDFIKHIGKDGERLIMILDIEKVLGIKTNIEES</sequence>
<protein>
    <recommendedName>
        <fullName evidence="2">Chemotaxis protein CheW</fullName>
    </recommendedName>
</protein>
<dbReference type="Gene3D" id="2.30.30.40">
    <property type="entry name" value="SH3 Domains"/>
    <property type="match status" value="1"/>
</dbReference>
<evidence type="ECO:0000313" key="7">
    <source>
        <dbReference type="Proteomes" id="UP000284177"/>
    </source>
</evidence>
<gene>
    <name evidence="6" type="ORF">BET03_01085</name>
</gene>
<name>A0A419TAG3_9FIRM</name>
<evidence type="ECO:0000256" key="3">
    <source>
        <dbReference type="ARBA" id="ARBA00022490"/>
    </source>
</evidence>
<dbReference type="GO" id="GO:0006935">
    <property type="term" value="P:chemotaxis"/>
    <property type="evidence" value="ECO:0007669"/>
    <property type="project" value="UniProtKB-KW"/>
</dbReference>
<evidence type="ECO:0000256" key="4">
    <source>
        <dbReference type="ARBA" id="ARBA00022500"/>
    </source>
</evidence>
<dbReference type="GO" id="GO:0005829">
    <property type="term" value="C:cytosol"/>
    <property type="evidence" value="ECO:0007669"/>
    <property type="project" value="TreeGrafter"/>
</dbReference>
<dbReference type="Gene3D" id="2.40.50.180">
    <property type="entry name" value="CheA-289, Domain 4"/>
    <property type="match status" value="1"/>
</dbReference>
<dbReference type="Pfam" id="PF01584">
    <property type="entry name" value="CheW"/>
    <property type="match status" value="1"/>
</dbReference>
<keyword evidence="4" id="KW-0145">Chemotaxis</keyword>
<dbReference type="CDD" id="cd00732">
    <property type="entry name" value="CheW"/>
    <property type="match status" value="1"/>
</dbReference>
<dbReference type="OrthoDB" id="9794382at2"/>
<dbReference type="AlphaFoldDB" id="A0A419TAG3"/>
<dbReference type="PROSITE" id="PS50851">
    <property type="entry name" value="CHEW"/>
    <property type="match status" value="1"/>
</dbReference>
<comment type="caution">
    <text evidence="6">The sequence shown here is derived from an EMBL/GenBank/DDBJ whole genome shotgun (WGS) entry which is preliminary data.</text>
</comment>
<keyword evidence="3" id="KW-0963">Cytoplasm</keyword>
<dbReference type="GO" id="GO:0007165">
    <property type="term" value="P:signal transduction"/>
    <property type="evidence" value="ECO:0007669"/>
    <property type="project" value="InterPro"/>
</dbReference>
<dbReference type="EMBL" id="MCIB01000001">
    <property type="protein sequence ID" value="RKD34458.1"/>
    <property type="molecule type" value="Genomic_DNA"/>
</dbReference>
<dbReference type="PANTHER" id="PTHR22617">
    <property type="entry name" value="CHEMOTAXIS SENSOR HISTIDINE KINASE-RELATED"/>
    <property type="match status" value="1"/>
</dbReference>
<reference evidence="6 7" key="1">
    <citation type="submission" date="2016-08" db="EMBL/GenBank/DDBJ databases">
        <title>Novel Firmicutes and Novel Genomes.</title>
        <authorList>
            <person name="Poppleton D.I."/>
            <person name="Gribaldo S."/>
        </authorList>
    </citation>
    <scope>NUCLEOTIDE SEQUENCE [LARGE SCALE GENOMIC DNA]</scope>
    <source>
        <strain evidence="6 7">CTT3</strain>
    </source>
</reference>
<accession>A0A419TAG3</accession>
<evidence type="ECO:0000313" key="6">
    <source>
        <dbReference type="EMBL" id="RKD34458.1"/>
    </source>
</evidence>
<dbReference type="InterPro" id="IPR036061">
    <property type="entry name" value="CheW-like_dom_sf"/>
</dbReference>
<feature type="domain" description="CheW-like" evidence="5">
    <location>
        <begin position="6"/>
        <end position="146"/>
    </location>
</feature>
<dbReference type="FunFam" id="2.40.50.180:FF:000002">
    <property type="entry name" value="Chemotaxis protein CheW"/>
    <property type="match status" value="1"/>
</dbReference>
<comment type="subcellular location">
    <subcellularLocation>
        <location evidence="1">Cytoplasm</location>
    </subcellularLocation>
</comment>
<dbReference type="PANTHER" id="PTHR22617:SF23">
    <property type="entry name" value="CHEMOTAXIS PROTEIN CHEW"/>
    <property type="match status" value="1"/>
</dbReference>
<evidence type="ECO:0000256" key="1">
    <source>
        <dbReference type="ARBA" id="ARBA00004496"/>
    </source>
</evidence>
<dbReference type="SMART" id="SM00260">
    <property type="entry name" value="CheW"/>
    <property type="match status" value="1"/>
</dbReference>